<name>A0A1D1UWG4_RAMVA</name>
<keyword evidence="2" id="KW-1185">Reference proteome</keyword>
<proteinExistence type="predicted"/>
<evidence type="ECO:0000313" key="1">
    <source>
        <dbReference type="EMBL" id="GAU90508.1"/>
    </source>
</evidence>
<evidence type="ECO:0000313" key="2">
    <source>
        <dbReference type="Proteomes" id="UP000186922"/>
    </source>
</evidence>
<protein>
    <submittedName>
        <fullName evidence="1">Uncharacterized protein</fullName>
    </submittedName>
</protein>
<dbReference type="Proteomes" id="UP000186922">
    <property type="component" value="Unassembled WGS sequence"/>
</dbReference>
<sequence length="65" mass="7094">MTADSTDCYSLEGAAVHCKGVNLDPSSDTEPLQGPAGCRLRVWDVPWLLREAPRAHNLARLCTMP</sequence>
<comment type="caution">
    <text evidence="1">The sequence shown here is derived from an EMBL/GenBank/DDBJ whole genome shotgun (WGS) entry which is preliminary data.</text>
</comment>
<accession>A0A1D1UWG4</accession>
<gene>
    <name evidence="1" type="primary">RvY_02914-1</name>
    <name evidence="1" type="synonym">RvY_02914.1</name>
    <name evidence="1" type="ORF">RvY_02914</name>
</gene>
<dbReference type="EMBL" id="BDGG01000001">
    <property type="protein sequence ID" value="GAU90508.1"/>
    <property type="molecule type" value="Genomic_DNA"/>
</dbReference>
<dbReference type="AlphaFoldDB" id="A0A1D1UWG4"/>
<reference evidence="1 2" key="1">
    <citation type="journal article" date="2016" name="Nat. Commun.">
        <title>Extremotolerant tardigrade genome and improved radiotolerance of human cultured cells by tardigrade-unique protein.</title>
        <authorList>
            <person name="Hashimoto T."/>
            <person name="Horikawa D.D."/>
            <person name="Saito Y."/>
            <person name="Kuwahara H."/>
            <person name="Kozuka-Hata H."/>
            <person name="Shin-I T."/>
            <person name="Minakuchi Y."/>
            <person name="Ohishi K."/>
            <person name="Motoyama A."/>
            <person name="Aizu T."/>
            <person name="Enomoto A."/>
            <person name="Kondo K."/>
            <person name="Tanaka S."/>
            <person name="Hara Y."/>
            <person name="Koshikawa S."/>
            <person name="Sagara H."/>
            <person name="Miura T."/>
            <person name="Yokobori S."/>
            <person name="Miyagawa K."/>
            <person name="Suzuki Y."/>
            <person name="Kubo T."/>
            <person name="Oyama M."/>
            <person name="Kohara Y."/>
            <person name="Fujiyama A."/>
            <person name="Arakawa K."/>
            <person name="Katayama T."/>
            <person name="Toyoda A."/>
            <person name="Kunieda T."/>
        </authorList>
    </citation>
    <scope>NUCLEOTIDE SEQUENCE [LARGE SCALE GENOMIC DNA]</scope>
    <source>
        <strain evidence="1 2">YOKOZUNA-1</strain>
    </source>
</reference>
<organism evidence="1 2">
    <name type="scientific">Ramazzottius varieornatus</name>
    <name type="common">Water bear</name>
    <name type="synonym">Tardigrade</name>
    <dbReference type="NCBI Taxonomy" id="947166"/>
    <lineage>
        <taxon>Eukaryota</taxon>
        <taxon>Metazoa</taxon>
        <taxon>Ecdysozoa</taxon>
        <taxon>Tardigrada</taxon>
        <taxon>Eutardigrada</taxon>
        <taxon>Parachela</taxon>
        <taxon>Hypsibioidea</taxon>
        <taxon>Ramazzottiidae</taxon>
        <taxon>Ramazzottius</taxon>
    </lineage>
</organism>